<reference evidence="2" key="1">
    <citation type="submission" date="2016-11" db="UniProtKB">
        <authorList>
            <consortium name="WormBaseParasite"/>
        </authorList>
    </citation>
    <scope>IDENTIFICATION</scope>
</reference>
<accession>A0A1I8ACP7</accession>
<dbReference type="Proteomes" id="UP000095287">
    <property type="component" value="Unplaced"/>
</dbReference>
<name>A0A1I8ACP7_9BILA</name>
<dbReference type="AlphaFoldDB" id="A0A1I8ACP7"/>
<protein>
    <submittedName>
        <fullName evidence="2">Uncharacterized protein</fullName>
    </submittedName>
</protein>
<evidence type="ECO:0000313" key="1">
    <source>
        <dbReference type="Proteomes" id="UP000095287"/>
    </source>
</evidence>
<dbReference type="WBParaSite" id="L893_g4253.t1">
    <property type="protein sequence ID" value="L893_g4253.t1"/>
    <property type="gene ID" value="L893_g4253"/>
</dbReference>
<organism evidence="1 2">
    <name type="scientific">Steinernema glaseri</name>
    <dbReference type="NCBI Taxonomy" id="37863"/>
    <lineage>
        <taxon>Eukaryota</taxon>
        <taxon>Metazoa</taxon>
        <taxon>Ecdysozoa</taxon>
        <taxon>Nematoda</taxon>
        <taxon>Chromadorea</taxon>
        <taxon>Rhabditida</taxon>
        <taxon>Tylenchina</taxon>
        <taxon>Panagrolaimomorpha</taxon>
        <taxon>Strongyloidoidea</taxon>
        <taxon>Steinernematidae</taxon>
        <taxon>Steinernema</taxon>
    </lineage>
</organism>
<keyword evidence="1" id="KW-1185">Reference proteome</keyword>
<sequence length="130" mass="14981">MSRIVFSEGIPKAPISKEGINTTRQPREFAFQQAQKKNRFHSLCFSEGTRETKVLRRCLSLPGRRFTRRSRLLDGDDVLHSGRLRGARETQRVLKGWMHPEGLLGGLTWMETVAMSSRRFLRGRGPRQSK</sequence>
<evidence type="ECO:0000313" key="2">
    <source>
        <dbReference type="WBParaSite" id="L893_g4253.t1"/>
    </source>
</evidence>
<proteinExistence type="predicted"/>